<dbReference type="InterPro" id="IPR029058">
    <property type="entry name" value="AB_hydrolase_fold"/>
</dbReference>
<dbReference type="Proteomes" id="UP001319200">
    <property type="component" value="Unassembled WGS sequence"/>
</dbReference>
<feature type="domain" description="Peptidase S9 prolyl oligopeptidase catalytic" evidence="3">
    <location>
        <begin position="209"/>
        <end position="270"/>
    </location>
</feature>
<keyword evidence="1 2" id="KW-0732">Signal</keyword>
<dbReference type="RefSeq" id="WP_254167234.1">
    <property type="nucleotide sequence ID" value="NZ_JAHESF010000024.1"/>
</dbReference>
<feature type="domain" description="Secretion system C-terminal sorting" evidence="4">
    <location>
        <begin position="459"/>
        <end position="536"/>
    </location>
</feature>
<dbReference type="PANTHER" id="PTHR43037:SF1">
    <property type="entry name" value="BLL1128 PROTEIN"/>
    <property type="match status" value="1"/>
</dbReference>
<dbReference type="EMBL" id="JAHESF010000024">
    <property type="protein sequence ID" value="MBT1699352.1"/>
    <property type="molecule type" value="Genomic_DNA"/>
</dbReference>
<comment type="caution">
    <text evidence="5">The sequence shown here is derived from an EMBL/GenBank/DDBJ whole genome shotgun (WGS) entry which is preliminary data.</text>
</comment>
<feature type="chain" id="PRO_5043038016" evidence="2">
    <location>
        <begin position="20"/>
        <end position="538"/>
    </location>
</feature>
<dbReference type="Gene3D" id="3.40.50.1820">
    <property type="entry name" value="alpha/beta hydrolase"/>
    <property type="match status" value="1"/>
</dbReference>
<dbReference type="AlphaFoldDB" id="A0AAP2GR96"/>
<dbReference type="InterPro" id="IPR026444">
    <property type="entry name" value="Secre_tail"/>
</dbReference>
<dbReference type="GO" id="GO:0008236">
    <property type="term" value="F:serine-type peptidase activity"/>
    <property type="evidence" value="ECO:0007669"/>
    <property type="project" value="InterPro"/>
</dbReference>
<reference evidence="5 6" key="1">
    <citation type="submission" date="2021-05" db="EMBL/GenBank/DDBJ databases">
        <title>A Polyphasic approach of four new species of the genus Ohtaekwangia: Ohtaekwangia histidinii sp. nov., Ohtaekwangia cretensis sp. nov., Ohtaekwangia indiensis sp. nov., Ohtaekwangia reichenbachii sp. nov. from diverse environment.</title>
        <authorList>
            <person name="Octaviana S."/>
        </authorList>
    </citation>
    <scope>NUCLEOTIDE SEQUENCE [LARGE SCALE GENOMIC DNA]</scope>
    <source>
        <strain evidence="5 6">PWU4</strain>
    </source>
</reference>
<dbReference type="InterPro" id="IPR001375">
    <property type="entry name" value="Peptidase_S9_cat"/>
</dbReference>
<evidence type="ECO:0000256" key="2">
    <source>
        <dbReference type="SAM" id="SignalP"/>
    </source>
</evidence>
<evidence type="ECO:0000259" key="4">
    <source>
        <dbReference type="Pfam" id="PF18962"/>
    </source>
</evidence>
<dbReference type="NCBIfam" id="TIGR04183">
    <property type="entry name" value="Por_Secre_tail"/>
    <property type="match status" value="1"/>
</dbReference>
<gene>
    <name evidence="5" type="ORF">KK083_20820</name>
</gene>
<organism evidence="5 6">
    <name type="scientific">Chryseosolibacter histidini</name>
    <dbReference type="NCBI Taxonomy" id="2782349"/>
    <lineage>
        <taxon>Bacteria</taxon>
        <taxon>Pseudomonadati</taxon>
        <taxon>Bacteroidota</taxon>
        <taxon>Cytophagia</taxon>
        <taxon>Cytophagales</taxon>
        <taxon>Chryseotaleaceae</taxon>
        <taxon>Chryseosolibacter</taxon>
    </lineage>
</organism>
<dbReference type="Pfam" id="PF00326">
    <property type="entry name" value="Peptidase_S9"/>
    <property type="match status" value="1"/>
</dbReference>
<sequence length="538" mass="60473">MKRSTLLLFCCAVSVISFAQVKSQYQYSTSMPYGTLDIRTRISSTDYYYLKENQTFAFRESSPGVKTNSYLDMTGFDSSPYKQGHLRRKTGTVDKFVMNYRLLFPNNYSTTYAEGYPLIVLLHGAGERANCLYNNCYHGGWTYEPNTNSPPAPTTATHKLLNNDHNLNIGGKQHLDARNLAGTRLPNDPSMPSRAFPGFVLVAQMFNEWEPLQVQDLIRIVRLHCEKYKIDQNRIYIHGLSIGGYAVYEALKRAPWLFAAALPMSAINDAGIFKDNQQAKVVHIPIWTFQGGQDTKPTPTTTNTIVNNFRNAGAIVKYTIYSDLGHNVWNRAYGEADFFKWMLSKNKANIHAYKDIKVIVKSSSQYPKLMLGEGFLAYQWERNGAIISGATSNTYTATVPGTYRARFSRLSSAPTASQWNKWSAPVTITETTTATQLAAAGEPEDIVTDLAEQEFAVSLYPNPAKAGNMNLQISTPASAPIEVRLVDQLGVEHYRGAFSVEELQQEQQLNVPTLPDGIYILWVNQEDRQLKQRVVVRN</sequence>
<evidence type="ECO:0000259" key="3">
    <source>
        <dbReference type="Pfam" id="PF00326"/>
    </source>
</evidence>
<dbReference type="PANTHER" id="PTHR43037">
    <property type="entry name" value="UNNAMED PRODUCT-RELATED"/>
    <property type="match status" value="1"/>
</dbReference>
<protein>
    <submittedName>
        <fullName evidence="5">T9SS type A sorting domain-containing protein</fullName>
    </submittedName>
</protein>
<dbReference type="SUPFAM" id="SSF53474">
    <property type="entry name" value="alpha/beta-Hydrolases"/>
    <property type="match status" value="1"/>
</dbReference>
<dbReference type="InterPro" id="IPR050955">
    <property type="entry name" value="Plant_Biomass_Hydrol_Est"/>
</dbReference>
<dbReference type="Pfam" id="PF18962">
    <property type="entry name" value="Por_Secre_tail"/>
    <property type="match status" value="1"/>
</dbReference>
<proteinExistence type="predicted"/>
<evidence type="ECO:0000313" key="5">
    <source>
        <dbReference type="EMBL" id="MBT1699352.1"/>
    </source>
</evidence>
<name>A0AAP2GR96_9BACT</name>
<accession>A0AAP2GR96</accession>
<evidence type="ECO:0000256" key="1">
    <source>
        <dbReference type="ARBA" id="ARBA00022729"/>
    </source>
</evidence>
<dbReference type="GO" id="GO:0006508">
    <property type="term" value="P:proteolysis"/>
    <property type="evidence" value="ECO:0007669"/>
    <property type="project" value="InterPro"/>
</dbReference>
<keyword evidence="6" id="KW-1185">Reference proteome</keyword>
<evidence type="ECO:0000313" key="6">
    <source>
        <dbReference type="Proteomes" id="UP001319200"/>
    </source>
</evidence>
<feature type="signal peptide" evidence="2">
    <location>
        <begin position="1"/>
        <end position="19"/>
    </location>
</feature>